<dbReference type="InterPro" id="IPR014746">
    <property type="entry name" value="Gln_synth/guanido_kin_cat_dom"/>
</dbReference>
<dbReference type="NCBIfam" id="TIGR02050">
    <property type="entry name" value="gshA_cyan_rel"/>
    <property type="match status" value="1"/>
</dbReference>
<dbReference type="EC" id="6.3.2.2" evidence="5"/>
<feature type="compositionally biased region" description="Low complexity" evidence="6">
    <location>
        <begin position="382"/>
        <end position="395"/>
    </location>
</feature>
<protein>
    <recommendedName>
        <fullName evidence="5">Putative glutamate--cysteine ligase 2</fullName>
        <ecNumber evidence="5">6.3.2.2</ecNumber>
    </recommendedName>
    <alternativeName>
        <fullName evidence="5">Gamma-glutamylcysteine synthetase 2</fullName>
        <shortName evidence="5">GCS 2</shortName>
        <shortName evidence="5">Gamma-GCS 2</shortName>
    </alternativeName>
</protein>
<dbReference type="RefSeq" id="WP_378580154.1">
    <property type="nucleotide sequence ID" value="NZ_JBHSFQ010000049.1"/>
</dbReference>
<evidence type="ECO:0000313" key="7">
    <source>
        <dbReference type="EMBL" id="MFC4565823.1"/>
    </source>
</evidence>
<name>A0ABV9E770_9ACTN</name>
<evidence type="ECO:0000256" key="4">
    <source>
        <dbReference type="ARBA" id="ARBA00048819"/>
    </source>
</evidence>
<evidence type="ECO:0000256" key="1">
    <source>
        <dbReference type="ARBA" id="ARBA00022598"/>
    </source>
</evidence>
<dbReference type="PANTHER" id="PTHR36510">
    <property type="entry name" value="GLUTAMATE--CYSTEINE LIGASE 2-RELATED"/>
    <property type="match status" value="1"/>
</dbReference>
<dbReference type="InterPro" id="IPR006336">
    <property type="entry name" value="GCS2"/>
</dbReference>
<evidence type="ECO:0000256" key="2">
    <source>
        <dbReference type="ARBA" id="ARBA00022741"/>
    </source>
</evidence>
<evidence type="ECO:0000256" key="5">
    <source>
        <dbReference type="HAMAP-Rule" id="MF_01609"/>
    </source>
</evidence>
<comment type="caution">
    <text evidence="7">The sequence shown here is derived from an EMBL/GenBank/DDBJ whole genome shotgun (WGS) entry which is preliminary data.</text>
</comment>
<evidence type="ECO:0000256" key="3">
    <source>
        <dbReference type="ARBA" id="ARBA00022840"/>
    </source>
</evidence>
<organism evidence="7 8">
    <name type="scientific">Nocardiopsis mangrovi</name>
    <dbReference type="NCBI Taxonomy" id="1179818"/>
    <lineage>
        <taxon>Bacteria</taxon>
        <taxon>Bacillati</taxon>
        <taxon>Actinomycetota</taxon>
        <taxon>Actinomycetes</taxon>
        <taxon>Streptosporangiales</taxon>
        <taxon>Nocardiopsidaceae</taxon>
        <taxon>Nocardiopsis</taxon>
    </lineage>
</organism>
<dbReference type="PANTHER" id="PTHR36510:SF1">
    <property type="entry name" value="GLUTAMATE--CYSTEINE LIGASE 2-RELATED"/>
    <property type="match status" value="1"/>
</dbReference>
<dbReference type="SUPFAM" id="SSF55931">
    <property type="entry name" value="Glutamine synthetase/guanido kinase"/>
    <property type="match status" value="1"/>
</dbReference>
<dbReference type="Pfam" id="PF04107">
    <property type="entry name" value="GCS2"/>
    <property type="match status" value="1"/>
</dbReference>
<dbReference type="Gene3D" id="3.30.590.20">
    <property type="match status" value="1"/>
</dbReference>
<comment type="function">
    <text evidence="5">ATP-dependent carboxylate-amine ligase which exhibits weak glutamate--cysteine ligase activity.</text>
</comment>
<dbReference type="Proteomes" id="UP001595923">
    <property type="component" value="Unassembled WGS sequence"/>
</dbReference>
<accession>A0ABV9E770</accession>
<evidence type="ECO:0000256" key="6">
    <source>
        <dbReference type="SAM" id="MobiDB-lite"/>
    </source>
</evidence>
<comment type="similarity">
    <text evidence="5">Belongs to the glutamate--cysteine ligase type 2 family. YbdK subfamily.</text>
</comment>
<keyword evidence="8" id="KW-1185">Reference proteome</keyword>
<sequence length="415" mass="45300">MAIQFNASERATLGVEWELQLVDLHTRHLRQEAQQVLGELPDLSETPAHPPLRHELMQCTVEVVTGICETVDEAKSDLARTIGRLDEVLEPRGAALLCAGTHPLDDWRDQTLSPVQRYGELIDQMQWLARRILTFGVHVHVGVRSQEKAIPILNALAKYLPHFLALTASSPFWSGHDTGLASSRSIVFGALPTAGPPPHLPHWGAFEDYMATLLRAGTISSIKEVWWDVRPHPDFGTIEIRMFDGIPTLREVGMAAALSQSLVSLFDQQLDRGYGLPAPPSWVVADNKWRATRYGLDARVITDEHGTTVPLRDDLFELIRELEPVAARLGCADDLDVASEILDKGASYERQRAVIEQGGTLNDVVDALAAEFRAGGIGPTTGTGTPAARTAPDDAGGNDGRHHPPRNRGPSHAGA</sequence>
<proteinExistence type="inferred from homology"/>
<comment type="catalytic activity">
    <reaction evidence="4 5">
        <text>L-cysteine + L-glutamate + ATP = gamma-L-glutamyl-L-cysteine + ADP + phosphate + H(+)</text>
        <dbReference type="Rhea" id="RHEA:13285"/>
        <dbReference type="ChEBI" id="CHEBI:15378"/>
        <dbReference type="ChEBI" id="CHEBI:29985"/>
        <dbReference type="ChEBI" id="CHEBI:30616"/>
        <dbReference type="ChEBI" id="CHEBI:35235"/>
        <dbReference type="ChEBI" id="CHEBI:43474"/>
        <dbReference type="ChEBI" id="CHEBI:58173"/>
        <dbReference type="ChEBI" id="CHEBI:456216"/>
        <dbReference type="EC" id="6.3.2.2"/>
    </reaction>
</comment>
<keyword evidence="1 5" id="KW-0436">Ligase</keyword>
<dbReference type="NCBIfam" id="NF010043">
    <property type="entry name" value="PRK13517.1-3"/>
    <property type="match status" value="1"/>
</dbReference>
<feature type="region of interest" description="Disordered" evidence="6">
    <location>
        <begin position="376"/>
        <end position="415"/>
    </location>
</feature>
<keyword evidence="2 5" id="KW-0547">Nucleotide-binding</keyword>
<dbReference type="InterPro" id="IPR050141">
    <property type="entry name" value="GCL_type2/YbdK_subfam"/>
</dbReference>
<reference evidence="8" key="1">
    <citation type="journal article" date="2019" name="Int. J. Syst. Evol. Microbiol.">
        <title>The Global Catalogue of Microorganisms (GCM) 10K type strain sequencing project: providing services to taxonomists for standard genome sequencing and annotation.</title>
        <authorList>
            <consortium name="The Broad Institute Genomics Platform"/>
            <consortium name="The Broad Institute Genome Sequencing Center for Infectious Disease"/>
            <person name="Wu L."/>
            <person name="Ma J."/>
        </authorList>
    </citation>
    <scope>NUCLEOTIDE SEQUENCE [LARGE SCALE GENOMIC DNA]</scope>
    <source>
        <strain evidence="8">XZYJ18</strain>
    </source>
</reference>
<dbReference type="HAMAP" id="MF_01609">
    <property type="entry name" value="Glu_cys_ligase_2"/>
    <property type="match status" value="1"/>
</dbReference>
<dbReference type="GO" id="GO:0004357">
    <property type="term" value="F:glutamate-cysteine ligase activity"/>
    <property type="evidence" value="ECO:0007669"/>
    <property type="project" value="UniProtKB-EC"/>
</dbReference>
<keyword evidence="3 5" id="KW-0067">ATP-binding</keyword>
<evidence type="ECO:0000313" key="8">
    <source>
        <dbReference type="Proteomes" id="UP001595923"/>
    </source>
</evidence>
<dbReference type="EMBL" id="JBHSFQ010000049">
    <property type="protein sequence ID" value="MFC4565823.1"/>
    <property type="molecule type" value="Genomic_DNA"/>
</dbReference>
<gene>
    <name evidence="7" type="ORF">ACFO4E_28525</name>
</gene>
<dbReference type="InterPro" id="IPR011793">
    <property type="entry name" value="YbdK"/>
</dbReference>